<dbReference type="AlphaFoldDB" id="A0A7W5V3Q1"/>
<accession>A0A7W5V3Q1</accession>
<dbReference type="InterPro" id="IPR012338">
    <property type="entry name" value="Beta-lactam/transpept-like"/>
</dbReference>
<comment type="caution">
    <text evidence="1">The sequence shown here is derived from an EMBL/GenBank/DDBJ whole genome shotgun (WGS) entry which is preliminary data.</text>
</comment>
<sequence>MNGGRLIPATLLAEMRKPHPKSGGLFGRYGLGLYVQDTGPDCVGTLLNHNGSVGGYGSLMYGTPDGKKTLTASITSGDAAIDPAQAFPKALDKLVKDVFCGGKAAS</sequence>
<dbReference type="SUPFAM" id="SSF56601">
    <property type="entry name" value="beta-lactamase/transpeptidase-like"/>
    <property type="match status" value="1"/>
</dbReference>
<dbReference type="Gene3D" id="3.40.710.10">
    <property type="entry name" value="DD-peptidase/beta-lactamase superfamily"/>
    <property type="match status" value="1"/>
</dbReference>
<organism evidence="1 2">
    <name type="scientific">Nonomuraea dietziae</name>
    <dbReference type="NCBI Taxonomy" id="65515"/>
    <lineage>
        <taxon>Bacteria</taxon>
        <taxon>Bacillati</taxon>
        <taxon>Actinomycetota</taxon>
        <taxon>Actinomycetes</taxon>
        <taxon>Streptosporangiales</taxon>
        <taxon>Streptosporangiaceae</taxon>
        <taxon>Nonomuraea</taxon>
    </lineage>
</organism>
<name>A0A7W5V3Q1_9ACTN</name>
<reference evidence="1 2" key="1">
    <citation type="submission" date="2020-08" db="EMBL/GenBank/DDBJ databases">
        <title>Sequencing the genomes of 1000 actinobacteria strains.</title>
        <authorList>
            <person name="Klenk H.-P."/>
        </authorList>
    </citation>
    <scope>NUCLEOTIDE SEQUENCE [LARGE SCALE GENOMIC DNA]</scope>
    <source>
        <strain evidence="1 2">DSM 44320</strain>
    </source>
</reference>
<evidence type="ECO:0000313" key="1">
    <source>
        <dbReference type="EMBL" id="MBB3724420.1"/>
    </source>
</evidence>
<protein>
    <recommendedName>
        <fullName evidence="3">D-alanyl-D-alanine carboxypeptidase</fullName>
    </recommendedName>
</protein>
<dbReference type="EMBL" id="JACIBV010000001">
    <property type="protein sequence ID" value="MBB3724420.1"/>
    <property type="molecule type" value="Genomic_DNA"/>
</dbReference>
<evidence type="ECO:0000313" key="2">
    <source>
        <dbReference type="Proteomes" id="UP000579945"/>
    </source>
</evidence>
<dbReference type="Proteomes" id="UP000579945">
    <property type="component" value="Unassembled WGS sequence"/>
</dbReference>
<keyword evidence="2" id="KW-1185">Reference proteome</keyword>
<proteinExistence type="predicted"/>
<evidence type="ECO:0008006" key="3">
    <source>
        <dbReference type="Google" id="ProtNLM"/>
    </source>
</evidence>
<gene>
    <name evidence="1" type="ORF">FHR33_000280</name>
</gene>